<dbReference type="GO" id="GO:0005829">
    <property type="term" value="C:cytosol"/>
    <property type="evidence" value="ECO:0007669"/>
    <property type="project" value="UniProtKB-SubCell"/>
</dbReference>
<evidence type="ECO:0000256" key="10">
    <source>
        <dbReference type="ARBA" id="ARBA00022989"/>
    </source>
</evidence>
<keyword evidence="9" id="KW-0648">Protein biosynthesis</keyword>
<dbReference type="SMART" id="SM00836">
    <property type="entry name" value="DALR_1"/>
    <property type="match status" value="1"/>
</dbReference>
<dbReference type="InterPro" id="IPR041384">
    <property type="entry name" value="DNTTIP1_dimer"/>
</dbReference>
<evidence type="ECO:0000256" key="6">
    <source>
        <dbReference type="ARBA" id="ARBA00022692"/>
    </source>
</evidence>
<dbReference type="InterPro" id="IPR036695">
    <property type="entry name" value="Arg-tRNA-synth_N_sf"/>
</dbReference>
<evidence type="ECO:0000256" key="2">
    <source>
        <dbReference type="ARBA" id="ARBA00005594"/>
    </source>
</evidence>
<keyword evidence="16" id="KW-0175">Coiled coil</keyword>
<dbReference type="GO" id="GO:0006420">
    <property type="term" value="P:arginyl-tRNA aminoacylation"/>
    <property type="evidence" value="ECO:0007669"/>
    <property type="project" value="InterPro"/>
</dbReference>
<dbReference type="GO" id="GO:0017101">
    <property type="term" value="C:aminoacyl-tRNA synthetase multienzyme complex"/>
    <property type="evidence" value="ECO:0007669"/>
    <property type="project" value="UniProtKB-ARBA"/>
</dbReference>
<comment type="caution">
    <text evidence="19">The sequence shown here is derived from an EMBL/GenBank/DDBJ whole genome shotgun (WGS) entry which is preliminary data.</text>
</comment>
<dbReference type="SUPFAM" id="SSF47323">
    <property type="entry name" value="Anticodon-binding domain of a subclass of class I aminoacyl-tRNA synthetases"/>
    <property type="match status" value="1"/>
</dbReference>
<evidence type="ECO:0000256" key="3">
    <source>
        <dbReference type="ARBA" id="ARBA00012837"/>
    </source>
</evidence>
<protein>
    <recommendedName>
        <fullName evidence="15">Probable arginine--tRNA ligase, cytoplasmic</fullName>
        <ecNumber evidence="3">6.1.1.19</ecNumber>
    </recommendedName>
    <alternativeName>
        <fullName evidence="13">Arginyl-tRNA synthetase</fullName>
    </alternativeName>
</protein>
<dbReference type="InterPro" id="IPR014729">
    <property type="entry name" value="Rossmann-like_a/b/a_fold"/>
</dbReference>
<keyword evidence="8" id="KW-0067">ATP-binding</keyword>
<dbReference type="InterPro" id="IPR008909">
    <property type="entry name" value="DALR_anticod-bd"/>
</dbReference>
<dbReference type="GO" id="GO:0005524">
    <property type="term" value="F:ATP binding"/>
    <property type="evidence" value="ECO:0007669"/>
    <property type="project" value="UniProtKB-KW"/>
</dbReference>
<dbReference type="CDD" id="cd00671">
    <property type="entry name" value="ArgRS_core"/>
    <property type="match status" value="1"/>
</dbReference>
<evidence type="ECO:0000313" key="20">
    <source>
        <dbReference type="Proteomes" id="UP000031036"/>
    </source>
</evidence>
<dbReference type="InterPro" id="IPR005148">
    <property type="entry name" value="Arg-tRNA-synth_N"/>
</dbReference>
<dbReference type="Pfam" id="PF03485">
    <property type="entry name" value="Arg_tRNA_synt_N"/>
    <property type="match status" value="1"/>
</dbReference>
<dbReference type="GO" id="GO:0140359">
    <property type="term" value="F:ABC-type transporter activity"/>
    <property type="evidence" value="ECO:0007669"/>
    <property type="project" value="InterPro"/>
</dbReference>
<evidence type="ECO:0000256" key="11">
    <source>
        <dbReference type="ARBA" id="ARBA00023136"/>
    </source>
</evidence>
<dbReference type="Gene3D" id="1.10.730.10">
    <property type="entry name" value="Isoleucyl-tRNA Synthetase, Domain 1"/>
    <property type="match status" value="1"/>
</dbReference>
<dbReference type="Pfam" id="PF05746">
    <property type="entry name" value="DALR_1"/>
    <property type="match status" value="1"/>
</dbReference>
<keyword evidence="4" id="KW-0963">Cytoplasm</keyword>
<dbReference type="Gene3D" id="3.30.1360.70">
    <property type="entry name" value="Arginyl tRNA synthetase N-terminal domain"/>
    <property type="match status" value="1"/>
</dbReference>
<dbReference type="InterPro" id="IPR036640">
    <property type="entry name" value="ABC1_TM_sf"/>
</dbReference>
<evidence type="ECO:0000256" key="9">
    <source>
        <dbReference type="ARBA" id="ARBA00022917"/>
    </source>
</evidence>
<dbReference type="SMART" id="SM01016">
    <property type="entry name" value="Arg_tRNA_synt_N"/>
    <property type="match status" value="1"/>
</dbReference>
<dbReference type="Pfam" id="PF21229">
    <property type="entry name" value="TdIF1_2nd"/>
    <property type="match status" value="1"/>
</dbReference>
<keyword evidence="5 19" id="KW-0436">Ligase</keyword>
<evidence type="ECO:0000256" key="17">
    <source>
        <dbReference type="SAM" id="MobiDB-lite"/>
    </source>
</evidence>
<feature type="region of interest" description="Disordered" evidence="17">
    <location>
        <begin position="87"/>
        <end position="124"/>
    </location>
</feature>
<dbReference type="FunFam" id="3.40.50.620:FF:000084">
    <property type="entry name" value="arginine--tRNA ligase, cytoplasmic"/>
    <property type="match status" value="1"/>
</dbReference>
<sequence>MVPTKAVLPPLAEKELRILQEQREAAADTLARCERLLAAMESMELTEELLEECPELAKAKLENEKLKYRIGILKQSIAEQEKINASKGIGGSKKPAVGKPNGDAPAEKKPKKGGENTDKSGGGVSKQAKKYNYVIVEDFGDSIVGMLRQLFTEAVRMAYPDLEDMPIAIAETALAKFGDYQFNSAMAISQAYPDLEDMPIAIAETALAKFGDYQFNSAMAISQKLGQSGKKTQPRNVAEAIMGNIPSCEMIEKVEIAGPGYINVFLKKKCIAATIARTAVKGVLMPRISSRRVVVDFSSPNIAKEMHVGHLRSTIIGESICRLFEYVGFTVLRVNHVGDWGTQFGMLIAHLQDRYPNFLNETPPIADLQAFYKESKKRFDEDEEFKARAHECVVKLQNYDPDFVKAWQLICDVSRKDFQRIYERLNVTITERGESFYQDKMADVVKEVAEKGFLKVDEGRKLMFPTGCEVPLTVVKSDGGHTYDTSDLAALKYRLEVEKADWVIYVVDSGQSLHLETIYAAGRDLGWYKPEEKRVEHVAFGLVLGDDRKKFKTRSGDTIRLTDLLDEGVRRAAAKLQEKEREKVMSEEELKEARDAVAYGCIKYADLSQTRTQDYVFSFDKVDEFCKISEKRVDTFIRCKYLNLVSNRWLAVRLEFVGNCVVLFAALFAALSREWGIGITAGVAGLSISYALNITETLNFAVRQISELETNIVAVERVKEYAETPTEMLDDRGNTAVYLLYAYARIRSICRTAGISRQQIIEYAEKLPDGDLPLEHDAEYKLAKTILKFSDCILMVLDSLFLHQLCDYVYSLATTFHDFYNDCYVIHKDREEYFLSVFEGDNKHDVFVENPNNEELEVMESVQVYSARRDFPGTFPSPNYPKFSTDTSEKMFERGGTGNGNGNKMNLRIENLEGLLRSMGEGSNAKINSLKQTIRRNKTDMAENTAKSLELMRQVFQAEMTEEFRQILDRHVRTTFSPAFENLRRNGHEVSDEDIKELCRNILEAAKTPFLPAENVDPLLKDIDAPSCRGFDSDVESEASVMSIVAQQPIAVQAPPTRGRKRGRPRKTDLDCGRSGTPIMRSTDAITAREAEKWNADRVNASTRFILGSKVSRLLATVQRGTLYAKHPRLFRYVGDEDDRAWLIENRLTTRLSGKIFIMMLEDVIEIAAAENYAGSMADFERVSFCVPASLIAKMKVRMGEVYEQLKLRVVNNSPYARF</sequence>
<dbReference type="SUPFAM" id="SSF55190">
    <property type="entry name" value="Arginyl-tRNA synthetase (ArgRS), N-terminal 'additional' domain"/>
    <property type="match status" value="1"/>
</dbReference>
<evidence type="ECO:0000313" key="19">
    <source>
        <dbReference type="EMBL" id="KHN76469.1"/>
    </source>
</evidence>
<dbReference type="PANTHER" id="PTHR11956">
    <property type="entry name" value="ARGINYL-TRNA SYNTHETASE"/>
    <property type="match status" value="1"/>
</dbReference>
<evidence type="ECO:0000256" key="14">
    <source>
        <dbReference type="ARBA" id="ARBA00049339"/>
    </source>
</evidence>
<dbReference type="STRING" id="6265.A0A0B2V4Q6"/>
<comment type="subcellular location">
    <subcellularLocation>
        <location evidence="1">Cytoplasm</location>
        <location evidence="1">Cytosol</location>
    </subcellularLocation>
</comment>
<dbReference type="GO" id="GO:0016020">
    <property type="term" value="C:membrane"/>
    <property type="evidence" value="ECO:0007669"/>
    <property type="project" value="InterPro"/>
</dbReference>
<comment type="similarity">
    <text evidence="2">Belongs to the class-I aminoacyl-tRNA synthetase family.</text>
</comment>
<organism evidence="19 20">
    <name type="scientific">Toxocara canis</name>
    <name type="common">Canine roundworm</name>
    <dbReference type="NCBI Taxonomy" id="6265"/>
    <lineage>
        <taxon>Eukaryota</taxon>
        <taxon>Metazoa</taxon>
        <taxon>Ecdysozoa</taxon>
        <taxon>Nematoda</taxon>
        <taxon>Chromadorea</taxon>
        <taxon>Rhabditida</taxon>
        <taxon>Spirurina</taxon>
        <taxon>Ascaridomorpha</taxon>
        <taxon>Ascaridoidea</taxon>
        <taxon>Toxocaridae</taxon>
        <taxon>Toxocara</taxon>
    </lineage>
</organism>
<dbReference type="GO" id="GO:0004814">
    <property type="term" value="F:arginine-tRNA ligase activity"/>
    <property type="evidence" value="ECO:0007669"/>
    <property type="project" value="UniProtKB-EC"/>
</dbReference>
<feature type="compositionally biased region" description="Basic and acidic residues" evidence="17">
    <location>
        <begin position="105"/>
        <end position="118"/>
    </location>
</feature>
<evidence type="ECO:0000256" key="15">
    <source>
        <dbReference type="ARBA" id="ARBA00071644"/>
    </source>
</evidence>
<dbReference type="PROSITE" id="PS00178">
    <property type="entry name" value="AA_TRNA_LIGASE_I"/>
    <property type="match status" value="1"/>
</dbReference>
<proteinExistence type="inferred from homology"/>
<dbReference type="EMBL" id="JPKZ01002489">
    <property type="protein sequence ID" value="KHN76469.1"/>
    <property type="molecule type" value="Genomic_DNA"/>
</dbReference>
<evidence type="ECO:0000256" key="13">
    <source>
        <dbReference type="ARBA" id="ARBA00033033"/>
    </source>
</evidence>
<dbReference type="Pfam" id="PF00750">
    <property type="entry name" value="tRNA-synt_1d"/>
    <property type="match status" value="1"/>
</dbReference>
<reference evidence="19 20" key="1">
    <citation type="submission" date="2014-11" db="EMBL/GenBank/DDBJ databases">
        <title>Genetic blueprint of the zoonotic pathogen Toxocara canis.</title>
        <authorList>
            <person name="Zhu X.-Q."/>
            <person name="Korhonen P.K."/>
            <person name="Cai H."/>
            <person name="Young N.D."/>
            <person name="Nejsum P."/>
            <person name="von Samson-Himmelstjerna G."/>
            <person name="Boag P.R."/>
            <person name="Tan P."/>
            <person name="Li Q."/>
            <person name="Min J."/>
            <person name="Yang Y."/>
            <person name="Wang X."/>
            <person name="Fang X."/>
            <person name="Hall R.S."/>
            <person name="Hofmann A."/>
            <person name="Sternberg P.W."/>
            <person name="Jex A.R."/>
            <person name="Gasser R.B."/>
        </authorList>
    </citation>
    <scope>NUCLEOTIDE SEQUENCE [LARGE SCALE GENOMIC DNA]</scope>
    <source>
        <strain evidence="19">PN_DK_2014</strain>
    </source>
</reference>
<dbReference type="InterPro" id="IPR009080">
    <property type="entry name" value="tRNAsynth_Ia_anticodon-bd"/>
</dbReference>
<dbReference type="SUPFAM" id="SSF90123">
    <property type="entry name" value="ABC transporter transmembrane region"/>
    <property type="match status" value="1"/>
</dbReference>
<dbReference type="FunFam" id="3.30.1360.70:FF:000002">
    <property type="entry name" value="arginine--tRNA ligase, cytoplasmic"/>
    <property type="match status" value="1"/>
</dbReference>
<keyword evidence="11" id="KW-0472">Membrane</keyword>
<feature type="coiled-coil region" evidence="16">
    <location>
        <begin position="569"/>
        <end position="596"/>
    </location>
</feature>
<dbReference type="InterPro" id="IPR001278">
    <property type="entry name" value="Arg-tRNA-ligase"/>
</dbReference>
<evidence type="ECO:0000256" key="1">
    <source>
        <dbReference type="ARBA" id="ARBA00004514"/>
    </source>
</evidence>
<dbReference type="PRINTS" id="PR01038">
    <property type="entry name" value="TRNASYNTHARG"/>
</dbReference>
<dbReference type="Proteomes" id="UP000031036">
    <property type="component" value="Unassembled WGS sequence"/>
</dbReference>
<evidence type="ECO:0000256" key="16">
    <source>
        <dbReference type="SAM" id="Coils"/>
    </source>
</evidence>
<comment type="catalytic activity">
    <reaction evidence="14">
        <text>tRNA(Arg) + L-arginine + ATP = L-arginyl-tRNA(Arg) + AMP + diphosphate</text>
        <dbReference type="Rhea" id="RHEA:20301"/>
        <dbReference type="Rhea" id="RHEA-COMP:9658"/>
        <dbReference type="Rhea" id="RHEA-COMP:9673"/>
        <dbReference type="ChEBI" id="CHEBI:30616"/>
        <dbReference type="ChEBI" id="CHEBI:32682"/>
        <dbReference type="ChEBI" id="CHEBI:33019"/>
        <dbReference type="ChEBI" id="CHEBI:78442"/>
        <dbReference type="ChEBI" id="CHEBI:78513"/>
        <dbReference type="ChEBI" id="CHEBI:456215"/>
        <dbReference type="EC" id="6.1.1.19"/>
    </reaction>
</comment>
<dbReference type="GO" id="GO:0003677">
    <property type="term" value="F:DNA binding"/>
    <property type="evidence" value="ECO:0007669"/>
    <property type="project" value="InterPro"/>
</dbReference>
<dbReference type="InterPro" id="IPR001412">
    <property type="entry name" value="aa-tRNA-synth_I_CS"/>
</dbReference>
<keyword evidence="20" id="KW-1185">Reference proteome</keyword>
<keyword evidence="10" id="KW-1133">Transmembrane helix</keyword>
<keyword evidence="7" id="KW-0547">Nucleotide-binding</keyword>
<dbReference type="Pfam" id="PF18192">
    <property type="entry name" value="DNTTIP1_dimer"/>
    <property type="match status" value="1"/>
</dbReference>
<evidence type="ECO:0000256" key="5">
    <source>
        <dbReference type="ARBA" id="ARBA00022598"/>
    </source>
</evidence>
<gene>
    <name evidence="19" type="primary">rrt-1</name>
    <name evidence="19" type="ORF">Tcan_13865</name>
</gene>
<dbReference type="AlphaFoldDB" id="A0A0B2V4Q6"/>
<dbReference type="EC" id="6.1.1.19" evidence="3"/>
<dbReference type="Gene3D" id="3.40.50.620">
    <property type="entry name" value="HUPs"/>
    <property type="match status" value="1"/>
</dbReference>
<feature type="domain" description="ABC transmembrane type-1" evidence="18">
    <location>
        <begin position="616"/>
        <end position="710"/>
    </location>
</feature>
<dbReference type="PROSITE" id="PS50929">
    <property type="entry name" value="ABC_TM1F"/>
    <property type="match status" value="1"/>
</dbReference>
<evidence type="ECO:0000256" key="12">
    <source>
        <dbReference type="ARBA" id="ARBA00023146"/>
    </source>
</evidence>
<evidence type="ECO:0000256" key="8">
    <source>
        <dbReference type="ARBA" id="ARBA00022840"/>
    </source>
</evidence>
<feature type="region of interest" description="Disordered" evidence="17">
    <location>
        <begin position="1054"/>
        <end position="1076"/>
    </location>
</feature>
<dbReference type="PANTHER" id="PTHR11956:SF5">
    <property type="entry name" value="ARGININE--TRNA LIGASE, CYTOPLASMIC"/>
    <property type="match status" value="1"/>
</dbReference>
<evidence type="ECO:0000256" key="7">
    <source>
        <dbReference type="ARBA" id="ARBA00022741"/>
    </source>
</evidence>
<dbReference type="OrthoDB" id="68056at2759"/>
<accession>A0A0B2V4Q6</accession>
<keyword evidence="6" id="KW-0812">Transmembrane</keyword>
<dbReference type="InterPro" id="IPR035684">
    <property type="entry name" value="ArgRS_core"/>
</dbReference>
<keyword evidence="12" id="KW-0030">Aminoacyl-tRNA synthetase</keyword>
<dbReference type="NCBIfam" id="TIGR00456">
    <property type="entry name" value="argS"/>
    <property type="match status" value="1"/>
</dbReference>
<evidence type="ECO:0000256" key="4">
    <source>
        <dbReference type="ARBA" id="ARBA00022490"/>
    </source>
</evidence>
<dbReference type="SUPFAM" id="SSF52374">
    <property type="entry name" value="Nucleotidylyl transferase"/>
    <property type="match status" value="1"/>
</dbReference>
<name>A0A0B2V4Q6_TOXCA</name>
<dbReference type="InterPro" id="IPR011527">
    <property type="entry name" value="ABC1_TM_dom"/>
</dbReference>
<evidence type="ECO:0000259" key="18">
    <source>
        <dbReference type="PROSITE" id="PS50929"/>
    </source>
</evidence>
<dbReference type="InterPro" id="IPR049121">
    <property type="entry name" value="TdIF1_C"/>
</dbReference>